<dbReference type="STRING" id="536979.SAMN04488055_5501"/>
<sequence length="253" mass="28809">MINPIYSSYSFSQTFYPQPLHLVHNLKPNTFPYREWGNFVLYEAGCGKHSSILKLLLCKKVKLPKRQISLQLQKKTAPAKEAKSKVVSLAISAELEQHIKTYINAKSECKNWEAQLKIEEGVIKEKARDLYLEEYKKDGRNIGSFKLGDVTVSVQDRYPKMTEDVAAIVAKNFPNIIEKRTEYLFNQDILQKYIEPISDALQNAEGIPEEDLAALIEASETINVKKGTIDTLAQYGDQMTDLFYAIAPIISMR</sequence>
<proteinExistence type="predicted"/>
<reference evidence="2" key="1">
    <citation type="submission" date="2016-11" db="EMBL/GenBank/DDBJ databases">
        <authorList>
            <person name="Varghese N."/>
            <person name="Submissions S."/>
        </authorList>
    </citation>
    <scope>NUCLEOTIDE SEQUENCE [LARGE SCALE GENOMIC DNA]</scope>
    <source>
        <strain evidence="2">DSM 24787</strain>
    </source>
</reference>
<organism evidence="1 2">
    <name type="scientific">Chitinophaga niabensis</name>
    <dbReference type="NCBI Taxonomy" id="536979"/>
    <lineage>
        <taxon>Bacteria</taxon>
        <taxon>Pseudomonadati</taxon>
        <taxon>Bacteroidota</taxon>
        <taxon>Chitinophagia</taxon>
        <taxon>Chitinophagales</taxon>
        <taxon>Chitinophagaceae</taxon>
        <taxon>Chitinophaga</taxon>
    </lineage>
</organism>
<name>A0A1N6KBI3_9BACT</name>
<evidence type="ECO:0000313" key="1">
    <source>
        <dbReference type="EMBL" id="SIO53901.1"/>
    </source>
</evidence>
<protein>
    <submittedName>
        <fullName evidence="1">Uncharacterized protein</fullName>
    </submittedName>
</protein>
<keyword evidence="2" id="KW-1185">Reference proteome</keyword>
<dbReference type="EMBL" id="FSRA01000002">
    <property type="protein sequence ID" value="SIO53901.1"/>
    <property type="molecule type" value="Genomic_DNA"/>
</dbReference>
<dbReference type="OrthoDB" id="667544at2"/>
<gene>
    <name evidence="1" type="ORF">SAMN04488055_5501</name>
</gene>
<evidence type="ECO:0000313" key="2">
    <source>
        <dbReference type="Proteomes" id="UP000185003"/>
    </source>
</evidence>
<dbReference type="Proteomes" id="UP000185003">
    <property type="component" value="Unassembled WGS sequence"/>
</dbReference>
<accession>A0A1N6KBI3</accession>
<dbReference type="AlphaFoldDB" id="A0A1N6KBI3"/>
<dbReference type="RefSeq" id="WP_143197609.1">
    <property type="nucleotide sequence ID" value="NZ_FSRA01000002.1"/>
</dbReference>